<name>A0A2N9IA45_FAGSY</name>
<feature type="transmembrane region" description="Helical" evidence="7">
    <location>
        <begin position="118"/>
        <end position="140"/>
    </location>
</feature>
<dbReference type="InterPro" id="IPR036259">
    <property type="entry name" value="MFS_trans_sf"/>
</dbReference>
<evidence type="ECO:0000256" key="2">
    <source>
        <dbReference type="ARBA" id="ARBA00005982"/>
    </source>
</evidence>
<keyword evidence="3 7" id="KW-0812">Transmembrane</keyword>
<keyword evidence="5 7" id="KW-0472">Membrane</keyword>
<feature type="transmembrane region" description="Helical" evidence="7">
    <location>
        <begin position="539"/>
        <end position="563"/>
    </location>
</feature>
<feature type="region of interest" description="Disordered" evidence="6">
    <location>
        <begin position="1"/>
        <end position="21"/>
    </location>
</feature>
<feature type="transmembrane region" description="Helical" evidence="7">
    <location>
        <begin position="147"/>
        <end position="170"/>
    </location>
</feature>
<dbReference type="AlphaFoldDB" id="A0A2N9IA45"/>
<comment type="subcellular location">
    <subcellularLocation>
        <location evidence="1">Membrane</location>
        <topology evidence="1">Multi-pass membrane protein</topology>
    </subcellularLocation>
</comment>
<dbReference type="SUPFAM" id="SSF103473">
    <property type="entry name" value="MFS general substrate transporter"/>
    <property type="match status" value="1"/>
</dbReference>
<feature type="transmembrane region" description="Helical" evidence="7">
    <location>
        <begin position="378"/>
        <end position="398"/>
    </location>
</feature>
<feature type="transmembrane region" description="Helical" evidence="7">
    <location>
        <begin position="266"/>
        <end position="286"/>
    </location>
</feature>
<dbReference type="PROSITE" id="PS01022">
    <property type="entry name" value="PTR2_1"/>
    <property type="match status" value="1"/>
</dbReference>
<dbReference type="InterPro" id="IPR000109">
    <property type="entry name" value="POT_fam"/>
</dbReference>
<accession>A0A2N9IA45</accession>
<dbReference type="GO" id="GO:0016020">
    <property type="term" value="C:membrane"/>
    <property type="evidence" value="ECO:0007669"/>
    <property type="project" value="UniProtKB-SubCell"/>
</dbReference>
<dbReference type="GO" id="GO:0022857">
    <property type="term" value="F:transmembrane transporter activity"/>
    <property type="evidence" value="ECO:0007669"/>
    <property type="project" value="InterPro"/>
</dbReference>
<proteinExistence type="inferred from homology"/>
<evidence type="ECO:0000256" key="6">
    <source>
        <dbReference type="SAM" id="MobiDB-lite"/>
    </source>
</evidence>
<organism evidence="8">
    <name type="scientific">Fagus sylvatica</name>
    <name type="common">Beechnut</name>
    <dbReference type="NCBI Taxonomy" id="28930"/>
    <lineage>
        <taxon>Eukaryota</taxon>
        <taxon>Viridiplantae</taxon>
        <taxon>Streptophyta</taxon>
        <taxon>Embryophyta</taxon>
        <taxon>Tracheophyta</taxon>
        <taxon>Spermatophyta</taxon>
        <taxon>Magnoliopsida</taxon>
        <taxon>eudicotyledons</taxon>
        <taxon>Gunneridae</taxon>
        <taxon>Pentapetalae</taxon>
        <taxon>rosids</taxon>
        <taxon>fabids</taxon>
        <taxon>Fagales</taxon>
        <taxon>Fagaceae</taxon>
        <taxon>Fagus</taxon>
    </lineage>
</organism>
<feature type="transmembrane region" description="Helical" evidence="7">
    <location>
        <begin position="197"/>
        <end position="220"/>
    </location>
</feature>
<keyword evidence="4 7" id="KW-1133">Transmembrane helix</keyword>
<comment type="similarity">
    <text evidence="2">Belongs to the major facilitator superfamily. Proton-dependent oligopeptide transporter (POT/PTR) (TC 2.A.17) family.</text>
</comment>
<evidence type="ECO:0000256" key="4">
    <source>
        <dbReference type="ARBA" id="ARBA00022989"/>
    </source>
</evidence>
<feature type="transmembrane region" description="Helical" evidence="7">
    <location>
        <begin position="495"/>
        <end position="518"/>
    </location>
</feature>
<evidence type="ECO:0000256" key="3">
    <source>
        <dbReference type="ARBA" id="ARBA00022692"/>
    </source>
</evidence>
<evidence type="ECO:0000256" key="5">
    <source>
        <dbReference type="ARBA" id="ARBA00023136"/>
    </source>
</evidence>
<dbReference type="GO" id="GO:0006857">
    <property type="term" value="P:oligopeptide transport"/>
    <property type="evidence" value="ECO:0007669"/>
    <property type="project" value="InterPro"/>
</dbReference>
<feature type="transmembrane region" description="Helical" evidence="7">
    <location>
        <begin position="458"/>
        <end position="475"/>
    </location>
</feature>
<evidence type="ECO:0000256" key="1">
    <source>
        <dbReference type="ARBA" id="ARBA00004141"/>
    </source>
</evidence>
<dbReference type="InterPro" id="IPR018456">
    <property type="entry name" value="PTR2_symporter_CS"/>
</dbReference>
<sequence>MNSFVPDAFDHKGDPADRTKTGGWTSAAQILAWWLTVGNELGFAYLDLGLGLPISAWACQSRRGGGSCWGVCADLCGLRREAVWPVGIEICERLSTMAIVVNIVTYLVGTMHQPSATATIIASTSGGTAYLLCLLGGIVADSFLGRYWTIAIGAAIHVLGTGLLAISTALPNLRPPPCNPALSDKCEVANNLQMGMYYLAIYLNAVGVGGIKSSVSGLGTDQFDQKDEKEKAQMAHFFDRFYFVISSGTLLAVTVLVYIQDQVGRKWAYGICSASMTVALFVFLLGTKRYRYKKRLGTPIFQIIQVLVAAVRKRKAVFPSNASLLYEDTSQESRLYHSDKFRCLDKAAIFTSKDSGSPNPWRLCTVTKVEEVKMLIKLLPIWATTIIFWTIHAQLASFSVQQASTMDTSLGNFQIPPASLYAFFIVSIMSTLAIYDRLIMPLLKKSRGSQGFTNLQKVGLGLFFSILGMAAAALVEKRRLSVVGAHRSTMTKSTTLPISAFFLLPQFMLVGIGEAFILSGELAFFITNAPKGMKAISTGLFLTTTSFGMYLSTLLVMIIRNVTGRKGGHDWLTPRINDGRLDYYYWLLAMLSLIDLGLYILCAIRFKPNSSDNAPKMNAAVDHTPHEEKE</sequence>
<evidence type="ECO:0000313" key="8">
    <source>
        <dbReference type="EMBL" id="SPD20930.1"/>
    </source>
</evidence>
<feature type="compositionally biased region" description="Basic and acidic residues" evidence="6">
    <location>
        <begin position="8"/>
        <end position="20"/>
    </location>
</feature>
<evidence type="ECO:0008006" key="9">
    <source>
        <dbReference type="Google" id="ProtNLM"/>
    </source>
</evidence>
<reference evidence="8" key="1">
    <citation type="submission" date="2018-02" db="EMBL/GenBank/DDBJ databases">
        <authorList>
            <person name="Cohen D.B."/>
            <person name="Kent A.D."/>
        </authorList>
    </citation>
    <scope>NUCLEOTIDE SEQUENCE</scope>
</reference>
<dbReference type="Gene3D" id="1.20.1250.20">
    <property type="entry name" value="MFS general substrate transporter like domains"/>
    <property type="match status" value="1"/>
</dbReference>
<feature type="transmembrane region" description="Helical" evidence="7">
    <location>
        <begin position="241"/>
        <end position="260"/>
    </location>
</feature>
<dbReference type="Pfam" id="PF00854">
    <property type="entry name" value="PTR2"/>
    <property type="match status" value="1"/>
</dbReference>
<dbReference type="PANTHER" id="PTHR11654">
    <property type="entry name" value="OLIGOPEPTIDE TRANSPORTER-RELATED"/>
    <property type="match status" value="1"/>
</dbReference>
<feature type="transmembrane region" description="Helical" evidence="7">
    <location>
        <begin position="418"/>
        <end position="438"/>
    </location>
</feature>
<feature type="transmembrane region" description="Helical" evidence="7">
    <location>
        <begin position="583"/>
        <end position="606"/>
    </location>
</feature>
<protein>
    <recommendedName>
        <fullName evidence="9">Major facilitator superfamily (MFS) profile domain-containing protein</fullName>
    </recommendedName>
</protein>
<dbReference type="EMBL" id="OIVN01005112">
    <property type="protein sequence ID" value="SPD20930.1"/>
    <property type="molecule type" value="Genomic_DNA"/>
</dbReference>
<evidence type="ECO:0000256" key="7">
    <source>
        <dbReference type="SAM" id="Phobius"/>
    </source>
</evidence>
<gene>
    <name evidence="8" type="ORF">FSB_LOCUS48812</name>
</gene>